<dbReference type="InterPro" id="IPR005119">
    <property type="entry name" value="LysR_subst-bd"/>
</dbReference>
<comment type="similarity">
    <text evidence="1">Belongs to the LysR transcriptional regulatory family.</text>
</comment>
<dbReference type="Pfam" id="PF00126">
    <property type="entry name" value="HTH_1"/>
    <property type="match status" value="1"/>
</dbReference>
<dbReference type="GO" id="GO:0003700">
    <property type="term" value="F:DNA-binding transcription factor activity"/>
    <property type="evidence" value="ECO:0007669"/>
    <property type="project" value="InterPro"/>
</dbReference>
<evidence type="ECO:0000313" key="6">
    <source>
        <dbReference type="EMBL" id="VYT05172.1"/>
    </source>
</evidence>
<evidence type="ECO:0000256" key="3">
    <source>
        <dbReference type="ARBA" id="ARBA00023125"/>
    </source>
</evidence>
<dbReference type="Pfam" id="PF03466">
    <property type="entry name" value="LysR_substrate"/>
    <property type="match status" value="1"/>
</dbReference>
<name>A0A6N2TKE0_9FIRM</name>
<dbReference type="InterPro" id="IPR000847">
    <property type="entry name" value="LysR_HTH_N"/>
</dbReference>
<dbReference type="FunFam" id="1.10.10.10:FF:000001">
    <property type="entry name" value="LysR family transcriptional regulator"/>
    <property type="match status" value="1"/>
</dbReference>
<reference evidence="6" key="1">
    <citation type="submission" date="2019-11" db="EMBL/GenBank/DDBJ databases">
        <authorList>
            <person name="Feng L."/>
        </authorList>
    </citation>
    <scope>NUCLEOTIDE SEQUENCE</scope>
    <source>
        <strain evidence="6">AundefinedLFYP135</strain>
    </source>
</reference>
<dbReference type="InterPro" id="IPR036388">
    <property type="entry name" value="WH-like_DNA-bd_sf"/>
</dbReference>
<dbReference type="PROSITE" id="PS50931">
    <property type="entry name" value="HTH_LYSR"/>
    <property type="match status" value="1"/>
</dbReference>
<protein>
    <submittedName>
        <fullName evidence="6">HTH-type transcriptional regulator CysB</fullName>
    </submittedName>
</protein>
<dbReference type="InterPro" id="IPR036390">
    <property type="entry name" value="WH_DNA-bd_sf"/>
</dbReference>
<gene>
    <name evidence="6" type="primary">cysB</name>
    <name evidence="6" type="ORF">AULFYP135_01443</name>
</gene>
<evidence type="ECO:0000256" key="4">
    <source>
        <dbReference type="ARBA" id="ARBA00023163"/>
    </source>
</evidence>
<sequence>MTFQQLQYVLEVARCGSINKAAQGLFVSQSSISKLLKDLEEELGVTLFCRTNRGITVTDQGKEFIGYARILVEQKRRLEGLYSAKEETPSLHFSISSQHYPFAVDGFLRFLGDCNPPQYVLHMIETDMYQVIEDVYQSRSEIGVIFLSNLTETFIKKVLKSKGLVFHQLQSLLPHVYVGVQHPLAGRESVRLEEIETYPIVVFEQESGVGMDFSEEIALLDLRRTGRIIYIKDRSTFYNVVENTDAFSIGSGILPRRFSSDRVVSIPIAGEQDAMKLGWIAHQDKPVTREMTAFLHHMTEALNDALSPSEEMRQ</sequence>
<evidence type="ECO:0000259" key="5">
    <source>
        <dbReference type="PROSITE" id="PS50931"/>
    </source>
</evidence>
<dbReference type="PANTHER" id="PTHR30346:SF0">
    <property type="entry name" value="HCA OPERON TRANSCRIPTIONAL ACTIVATOR HCAR"/>
    <property type="match status" value="1"/>
</dbReference>
<dbReference type="PRINTS" id="PR00039">
    <property type="entry name" value="HTHLYSR"/>
</dbReference>
<proteinExistence type="inferred from homology"/>
<evidence type="ECO:0000256" key="1">
    <source>
        <dbReference type="ARBA" id="ARBA00009437"/>
    </source>
</evidence>
<keyword evidence="2" id="KW-0805">Transcription regulation</keyword>
<dbReference type="SUPFAM" id="SSF46785">
    <property type="entry name" value="Winged helix' DNA-binding domain"/>
    <property type="match status" value="1"/>
</dbReference>
<keyword evidence="3" id="KW-0238">DNA-binding</keyword>
<dbReference type="AlphaFoldDB" id="A0A6N2TKE0"/>
<feature type="domain" description="HTH lysR-type" evidence="5">
    <location>
        <begin position="1"/>
        <end position="58"/>
    </location>
</feature>
<dbReference type="EMBL" id="CACRSL010000003">
    <property type="protein sequence ID" value="VYT05172.1"/>
    <property type="molecule type" value="Genomic_DNA"/>
</dbReference>
<dbReference type="GO" id="GO:0032993">
    <property type="term" value="C:protein-DNA complex"/>
    <property type="evidence" value="ECO:0007669"/>
    <property type="project" value="TreeGrafter"/>
</dbReference>
<dbReference type="Gene3D" id="1.10.10.10">
    <property type="entry name" value="Winged helix-like DNA-binding domain superfamily/Winged helix DNA-binding domain"/>
    <property type="match status" value="1"/>
</dbReference>
<organism evidence="6">
    <name type="scientific">uncultured Anaerotruncus sp</name>
    <dbReference type="NCBI Taxonomy" id="905011"/>
    <lineage>
        <taxon>Bacteria</taxon>
        <taxon>Bacillati</taxon>
        <taxon>Bacillota</taxon>
        <taxon>Clostridia</taxon>
        <taxon>Eubacteriales</taxon>
        <taxon>Oscillospiraceae</taxon>
        <taxon>Anaerotruncus</taxon>
        <taxon>environmental samples</taxon>
    </lineage>
</organism>
<keyword evidence="4" id="KW-0804">Transcription</keyword>
<dbReference type="GO" id="GO:0003677">
    <property type="term" value="F:DNA binding"/>
    <property type="evidence" value="ECO:0007669"/>
    <property type="project" value="UniProtKB-KW"/>
</dbReference>
<dbReference type="PANTHER" id="PTHR30346">
    <property type="entry name" value="TRANSCRIPTIONAL DUAL REGULATOR HCAR-RELATED"/>
    <property type="match status" value="1"/>
</dbReference>
<dbReference type="SUPFAM" id="SSF53850">
    <property type="entry name" value="Periplasmic binding protein-like II"/>
    <property type="match status" value="1"/>
</dbReference>
<dbReference type="Gene3D" id="3.40.190.290">
    <property type="match status" value="1"/>
</dbReference>
<evidence type="ECO:0000256" key="2">
    <source>
        <dbReference type="ARBA" id="ARBA00023015"/>
    </source>
</evidence>
<accession>A0A6N2TKE0</accession>